<keyword evidence="8" id="KW-0411">Iron-sulfur</keyword>
<evidence type="ECO:0000256" key="9">
    <source>
        <dbReference type="ARBA" id="ARBA00023027"/>
    </source>
</evidence>
<dbReference type="GO" id="GO:0050136">
    <property type="term" value="F:NADH dehydrogenase (quinone) (non-electrogenic) activity"/>
    <property type="evidence" value="ECO:0007669"/>
    <property type="project" value="UniProtKB-EC"/>
</dbReference>
<dbReference type="SUPFAM" id="SSF53706">
    <property type="entry name" value="Formate dehydrogenase/DMSO reductase, domains 1-3"/>
    <property type="match status" value="1"/>
</dbReference>
<evidence type="ECO:0000259" key="13">
    <source>
        <dbReference type="PROSITE" id="PS51839"/>
    </source>
</evidence>
<dbReference type="SUPFAM" id="SSF54292">
    <property type="entry name" value="2Fe-2S ferredoxin-like"/>
    <property type="match status" value="1"/>
</dbReference>
<comment type="cofactor">
    <cofactor evidence="1">
        <name>[4Fe-4S] cluster</name>
        <dbReference type="ChEBI" id="CHEBI:49883"/>
    </cofactor>
</comment>
<evidence type="ECO:0000256" key="2">
    <source>
        <dbReference type="ARBA" id="ARBA00005404"/>
    </source>
</evidence>
<organism evidence="14 15">
    <name type="scientific">Winkia neuii subsp. anitrata</name>
    <dbReference type="NCBI Taxonomy" id="29318"/>
    <lineage>
        <taxon>Bacteria</taxon>
        <taxon>Bacillati</taxon>
        <taxon>Actinomycetota</taxon>
        <taxon>Actinomycetes</taxon>
        <taxon>Actinomycetales</taxon>
        <taxon>Actinomycetaceae</taxon>
        <taxon>Winkia</taxon>
    </lineage>
</organism>
<dbReference type="NCBIfam" id="NF005895">
    <property type="entry name" value="PRK07860.1"/>
    <property type="match status" value="1"/>
</dbReference>
<evidence type="ECO:0000259" key="12">
    <source>
        <dbReference type="PROSITE" id="PS51669"/>
    </source>
</evidence>
<proteinExistence type="inferred from homology"/>
<dbReference type="Pfam" id="PF13510">
    <property type="entry name" value="Fer2_4"/>
    <property type="match status" value="1"/>
</dbReference>
<dbReference type="InterPro" id="IPR006963">
    <property type="entry name" value="Mopterin_OxRdtase_4Fe-4S_dom"/>
</dbReference>
<dbReference type="InterPro" id="IPR050123">
    <property type="entry name" value="Prok_molybdopt-oxidoreductase"/>
</dbReference>
<dbReference type="GO" id="GO:0051539">
    <property type="term" value="F:4 iron, 4 sulfur cluster binding"/>
    <property type="evidence" value="ECO:0007669"/>
    <property type="project" value="UniProtKB-KW"/>
</dbReference>
<feature type="domain" description="4Fe-4S Mo/W bis-MGD-type" evidence="12">
    <location>
        <begin position="292"/>
        <end position="348"/>
    </location>
</feature>
<dbReference type="PANTHER" id="PTHR43105">
    <property type="entry name" value="RESPIRATORY NITRATE REDUCTASE"/>
    <property type="match status" value="1"/>
</dbReference>
<dbReference type="Gene3D" id="3.40.50.740">
    <property type="match status" value="2"/>
</dbReference>
<evidence type="ECO:0000256" key="7">
    <source>
        <dbReference type="ARBA" id="ARBA00023004"/>
    </source>
</evidence>
<dbReference type="Pfam" id="PF00384">
    <property type="entry name" value="Molybdopterin"/>
    <property type="match status" value="1"/>
</dbReference>
<evidence type="ECO:0000256" key="8">
    <source>
        <dbReference type="ARBA" id="ARBA00023014"/>
    </source>
</evidence>
<comment type="cofactor">
    <cofactor evidence="10">
        <name>[2Fe-2S] cluster</name>
        <dbReference type="ChEBI" id="CHEBI:190135"/>
    </cofactor>
</comment>
<protein>
    <submittedName>
        <fullName evidence="14">NADH-quinone oxidoreductase subunit G</fullName>
        <ecNumber evidence="14">1.6.5.9</ecNumber>
    </submittedName>
</protein>
<dbReference type="PROSITE" id="PS00642">
    <property type="entry name" value="COMPLEX1_75K_2"/>
    <property type="match status" value="1"/>
</dbReference>
<keyword evidence="9" id="KW-0520">NAD</keyword>
<dbReference type="CDD" id="cd00207">
    <property type="entry name" value="fer2"/>
    <property type="match status" value="1"/>
</dbReference>
<dbReference type="InterPro" id="IPR006656">
    <property type="entry name" value="Mopterin_OxRdtase"/>
</dbReference>
<comment type="similarity">
    <text evidence="2">Belongs to the complex I 75 kDa subunit family.</text>
</comment>
<evidence type="ECO:0000256" key="1">
    <source>
        <dbReference type="ARBA" id="ARBA00001966"/>
    </source>
</evidence>
<dbReference type="EMBL" id="CP116394">
    <property type="protein sequence ID" value="WCE45644.1"/>
    <property type="molecule type" value="Genomic_DNA"/>
</dbReference>
<name>A0AB38XN73_9ACTO</name>
<dbReference type="PROSITE" id="PS00643">
    <property type="entry name" value="COMPLEX1_75K_3"/>
    <property type="match status" value="1"/>
</dbReference>
<dbReference type="FunFam" id="3.10.20.740:FF:000001">
    <property type="entry name" value="NADH-quinone oxidoreductase subunit G"/>
    <property type="match status" value="1"/>
</dbReference>
<evidence type="ECO:0000256" key="4">
    <source>
        <dbReference type="ARBA" id="ARBA00022714"/>
    </source>
</evidence>
<evidence type="ECO:0000256" key="10">
    <source>
        <dbReference type="ARBA" id="ARBA00034078"/>
    </source>
</evidence>
<dbReference type="Gene3D" id="3.40.228.10">
    <property type="entry name" value="Dimethylsulfoxide Reductase, domain 2"/>
    <property type="match status" value="1"/>
</dbReference>
<dbReference type="SUPFAM" id="SSF54862">
    <property type="entry name" value="4Fe-4S ferredoxins"/>
    <property type="match status" value="1"/>
</dbReference>
<keyword evidence="3" id="KW-0004">4Fe-4S</keyword>
<dbReference type="Pfam" id="PF22151">
    <property type="entry name" value="Fer4_NDSU1"/>
    <property type="match status" value="1"/>
</dbReference>
<dbReference type="Pfam" id="PF10588">
    <property type="entry name" value="NADH-G_4Fe-4S_3"/>
    <property type="match status" value="1"/>
</dbReference>
<dbReference type="GO" id="GO:0051537">
    <property type="term" value="F:2 iron, 2 sulfur cluster binding"/>
    <property type="evidence" value="ECO:0007669"/>
    <property type="project" value="UniProtKB-KW"/>
</dbReference>
<keyword evidence="5" id="KW-0479">Metal-binding</keyword>
<dbReference type="EC" id="1.6.5.9" evidence="14"/>
<dbReference type="Gene3D" id="3.10.20.740">
    <property type="match status" value="1"/>
</dbReference>
<dbReference type="InterPro" id="IPR019574">
    <property type="entry name" value="NADH_UbQ_OxRdtase_Gsu_4Fe4S-bd"/>
</dbReference>
<dbReference type="SUPFAM" id="SSF50692">
    <property type="entry name" value="ADC-like"/>
    <property type="match status" value="1"/>
</dbReference>
<dbReference type="PROSITE" id="PS00641">
    <property type="entry name" value="COMPLEX1_75K_1"/>
    <property type="match status" value="1"/>
</dbReference>
<dbReference type="SMART" id="SM00929">
    <property type="entry name" value="NADH-G_4Fe-4S_3"/>
    <property type="match status" value="1"/>
</dbReference>
<evidence type="ECO:0000256" key="3">
    <source>
        <dbReference type="ARBA" id="ARBA00022485"/>
    </source>
</evidence>
<dbReference type="Proteomes" id="UP001211044">
    <property type="component" value="Chromosome"/>
</dbReference>
<dbReference type="PANTHER" id="PTHR43105:SF12">
    <property type="entry name" value="NADH-QUINONE OXIDOREDUCTASE SUBUNIT G"/>
    <property type="match status" value="1"/>
</dbReference>
<dbReference type="RefSeq" id="WP_102201682.1">
    <property type="nucleotide sequence ID" value="NZ_CP116394.1"/>
</dbReference>
<evidence type="ECO:0000313" key="15">
    <source>
        <dbReference type="Proteomes" id="UP001211044"/>
    </source>
</evidence>
<dbReference type="PROSITE" id="PS51839">
    <property type="entry name" value="4FE4S_HC3"/>
    <property type="match status" value="1"/>
</dbReference>
<reference evidence="14" key="1">
    <citation type="submission" date="2023-01" db="EMBL/GenBank/DDBJ databases">
        <title>Comparative Genomic Analysis of the Clinically-Derived Winkia Strain NY0527 Provides Evidence into the Taxonomic Reassignment of Winkia neuii and Characterizes Their Virulence Traits.</title>
        <authorList>
            <person name="Cai X."/>
            <person name="Peng Y."/>
            <person name="Li M."/>
            <person name="Qiu Y."/>
            <person name="Wang Y."/>
            <person name="Xu L."/>
            <person name="Hou Q."/>
        </authorList>
    </citation>
    <scope>NUCLEOTIDE SEQUENCE</scope>
    <source>
        <strain evidence="14">NY0527</strain>
    </source>
</reference>
<keyword evidence="6" id="KW-1278">Translocase</keyword>
<dbReference type="GO" id="GO:0042773">
    <property type="term" value="P:ATP synthesis coupled electron transport"/>
    <property type="evidence" value="ECO:0007669"/>
    <property type="project" value="InterPro"/>
</dbReference>
<keyword evidence="14" id="KW-0560">Oxidoreductase</keyword>
<keyword evidence="7" id="KW-0408">Iron</keyword>
<dbReference type="InterPro" id="IPR036010">
    <property type="entry name" value="2Fe-2S_ferredoxin-like_sf"/>
</dbReference>
<feature type="domain" description="2Fe-2S ferredoxin-type" evidence="11">
    <location>
        <begin position="6"/>
        <end position="93"/>
    </location>
</feature>
<dbReference type="PROSITE" id="PS51669">
    <property type="entry name" value="4FE4S_MOW_BIS_MGD"/>
    <property type="match status" value="1"/>
</dbReference>
<dbReference type="KEGG" id="wne:PIG85_08335"/>
<keyword evidence="4" id="KW-0001">2Fe-2S</keyword>
<dbReference type="PROSITE" id="PS51085">
    <property type="entry name" value="2FE2S_FER_2"/>
    <property type="match status" value="1"/>
</dbReference>
<dbReference type="InterPro" id="IPR001041">
    <property type="entry name" value="2Fe-2S_ferredoxin-type"/>
</dbReference>
<evidence type="ECO:0000256" key="5">
    <source>
        <dbReference type="ARBA" id="ARBA00022723"/>
    </source>
</evidence>
<accession>A0AB38XN73</accession>
<dbReference type="InterPro" id="IPR009010">
    <property type="entry name" value="Asp_de-COase-like_dom_sf"/>
</dbReference>
<dbReference type="Pfam" id="PF22117">
    <property type="entry name" value="Fer4_Nqo3"/>
    <property type="match status" value="1"/>
</dbReference>
<dbReference type="InterPro" id="IPR054351">
    <property type="entry name" value="NADH_UbQ_OxRdtase_ferredoxin"/>
</dbReference>
<dbReference type="GO" id="GO:0008137">
    <property type="term" value="F:NADH dehydrogenase (ubiquinone) activity"/>
    <property type="evidence" value="ECO:0007669"/>
    <property type="project" value="InterPro"/>
</dbReference>
<gene>
    <name evidence="14" type="ORF">PIG85_08335</name>
</gene>
<dbReference type="GO" id="GO:0046872">
    <property type="term" value="F:metal ion binding"/>
    <property type="evidence" value="ECO:0007669"/>
    <property type="project" value="UniProtKB-KW"/>
</dbReference>
<sequence>MSEASELITIQIDGQSVEVPKGTLIIRAAEKLGIHIPRFCDHPLLDPAGACRQCLVEVAMPNRSGEVSKMPKPQPACTMTVAPKMEVFTQRTSDVAKKAQHGIMEFLLINHPLDCPICDKGGECPLQNQAMSHGQGESRFGEAKRTFPKPVSLSSTVLLDRDRCILCQRCVRFQKQIAGDPFIDLQGRGGGSSPRDHHVFMGEQIGRFDTKSLGIASEDCCGSTAANASEISGPSGQAGAAQGFHTGQIVPADEDQSGRRFSSYFAGNVIQICPVGALTSATYRFRARPFDLVSTPAVTEHDASGAVIRNDVRRGNIVRRLAGRDMDVNEEWISDKDRFAYQWQFGENRLSMPLVREDGKLVPTSWADAFDRAAQGLAKAKNPALLPGGRLTFEDAFAWSKFARVALRTNNVDARFRTTGAEEEAFLASSIAGSGLDVTYADIDKSEQVLLVGLEPEDECATLFLRLRKASRKGLKVATVAPIFTNGSAKMGAVHVPAAPGTEPEVLASIKKDAEGDQSHIAEGLANGVIFVGERAAQVPGLLTETVKLAERTGAKLAWVPRRAGERGALEAGLMPSMLPFGRAVADPAARASLEQLWDEVPAGEGLDLAGILQGASTGEVDALVVGGVDTRDLPGDALAAIKNAGFVVSLEVLQTPVTQIADVVLPVAPVAEKAGTFINWEGRLRPFGQALSTPAMSDREVLDQLATELERPIAFASLRDVHAEANQLMNWEGKRALRPHQAPAALAAPGAGQAVLATHKPLLDHGVLLTGNPALAGSARRSVVWVPKSFGIAEGARVDISTEAGTITLPAHVCDMVDRVVWLPQCSDRSHVYETLGVGSGAVVSVTASEVTR</sequence>
<dbReference type="InterPro" id="IPR000283">
    <property type="entry name" value="NADH_UbQ_OxRdtase_75kDa_su_CS"/>
</dbReference>
<dbReference type="AlphaFoldDB" id="A0AB38XN73"/>
<evidence type="ECO:0000259" key="11">
    <source>
        <dbReference type="PROSITE" id="PS51085"/>
    </source>
</evidence>
<dbReference type="GO" id="GO:0016020">
    <property type="term" value="C:membrane"/>
    <property type="evidence" value="ECO:0007669"/>
    <property type="project" value="InterPro"/>
</dbReference>
<evidence type="ECO:0000256" key="6">
    <source>
        <dbReference type="ARBA" id="ARBA00022967"/>
    </source>
</evidence>
<evidence type="ECO:0000313" key="14">
    <source>
        <dbReference type="EMBL" id="WCE45644.1"/>
    </source>
</evidence>
<feature type="domain" description="4Fe-4S His(Cys)3-ligated-type" evidence="13">
    <location>
        <begin position="95"/>
        <end position="134"/>
    </location>
</feature>